<protein>
    <submittedName>
        <fullName evidence="1">Uncharacterized protein</fullName>
    </submittedName>
</protein>
<keyword evidence="2" id="KW-1185">Reference proteome</keyword>
<evidence type="ECO:0000313" key="1">
    <source>
        <dbReference type="EMBL" id="KAK7435611.1"/>
    </source>
</evidence>
<name>A0ABR1IQ82_9AGAR</name>
<accession>A0ABR1IQ82</accession>
<proteinExistence type="predicted"/>
<comment type="caution">
    <text evidence="1">The sequence shown here is derived from an EMBL/GenBank/DDBJ whole genome shotgun (WGS) entry which is preliminary data.</text>
</comment>
<organism evidence="1 2">
    <name type="scientific">Marasmiellus scandens</name>
    <dbReference type="NCBI Taxonomy" id="2682957"/>
    <lineage>
        <taxon>Eukaryota</taxon>
        <taxon>Fungi</taxon>
        <taxon>Dikarya</taxon>
        <taxon>Basidiomycota</taxon>
        <taxon>Agaricomycotina</taxon>
        <taxon>Agaricomycetes</taxon>
        <taxon>Agaricomycetidae</taxon>
        <taxon>Agaricales</taxon>
        <taxon>Marasmiineae</taxon>
        <taxon>Omphalotaceae</taxon>
        <taxon>Marasmiellus</taxon>
    </lineage>
</organism>
<gene>
    <name evidence="1" type="ORF">VKT23_019563</name>
</gene>
<evidence type="ECO:0000313" key="2">
    <source>
        <dbReference type="Proteomes" id="UP001498398"/>
    </source>
</evidence>
<sequence length="168" mass="19605">MARAMHVGIAFYNQTDRHGWRIDPHWAIIAHETNYNDSNTQIYQITRTKSPRWNVPGWKLDHKICNPFSSPYLIGILHVGTVELTRFDLDCYGQFQTENRDEKDESGLEAWSCEAWVIRFLRGLHTQRLLWLNHPPSEIYEYVTKVRIPALKQASKMARAPAVIDSLL</sequence>
<dbReference type="EMBL" id="JBANRG010000104">
    <property type="protein sequence ID" value="KAK7435611.1"/>
    <property type="molecule type" value="Genomic_DNA"/>
</dbReference>
<dbReference type="Proteomes" id="UP001498398">
    <property type="component" value="Unassembled WGS sequence"/>
</dbReference>
<reference evidence="1 2" key="1">
    <citation type="submission" date="2024-01" db="EMBL/GenBank/DDBJ databases">
        <title>A draft genome for the cacao thread blight pathogen Marasmiellus scandens.</title>
        <authorList>
            <person name="Baruah I.K."/>
            <person name="Leung J."/>
            <person name="Bukari Y."/>
            <person name="Amoako-Attah I."/>
            <person name="Meinhardt L.W."/>
            <person name="Bailey B.A."/>
            <person name="Cohen S.P."/>
        </authorList>
    </citation>
    <scope>NUCLEOTIDE SEQUENCE [LARGE SCALE GENOMIC DNA]</scope>
    <source>
        <strain evidence="1 2">GH-19</strain>
    </source>
</reference>